<dbReference type="Proteomes" id="UP000248132">
    <property type="component" value="Unassembled WGS sequence"/>
</dbReference>
<keyword evidence="1" id="KW-0812">Transmembrane</keyword>
<dbReference type="OrthoDB" id="1739819at2"/>
<organism evidence="2 3">
    <name type="scientific">Ruminiclostridium sufflavum DSM 19573</name>
    <dbReference type="NCBI Taxonomy" id="1121337"/>
    <lineage>
        <taxon>Bacteria</taxon>
        <taxon>Bacillati</taxon>
        <taxon>Bacillota</taxon>
        <taxon>Clostridia</taxon>
        <taxon>Eubacteriales</taxon>
        <taxon>Oscillospiraceae</taxon>
        <taxon>Ruminiclostridium</taxon>
    </lineage>
</organism>
<evidence type="ECO:0000313" key="2">
    <source>
        <dbReference type="EMBL" id="PYG86958.1"/>
    </source>
</evidence>
<keyword evidence="3" id="KW-1185">Reference proteome</keyword>
<gene>
    <name evidence="2" type="ORF">LY28_02580</name>
</gene>
<evidence type="ECO:0000313" key="3">
    <source>
        <dbReference type="Proteomes" id="UP000248132"/>
    </source>
</evidence>
<protein>
    <submittedName>
        <fullName evidence="2">Uncharacterized protein</fullName>
    </submittedName>
</protein>
<dbReference type="EMBL" id="QKMR01000015">
    <property type="protein sequence ID" value="PYG86958.1"/>
    <property type="molecule type" value="Genomic_DNA"/>
</dbReference>
<evidence type="ECO:0000256" key="1">
    <source>
        <dbReference type="SAM" id="Phobius"/>
    </source>
</evidence>
<keyword evidence="1" id="KW-1133">Transmembrane helix</keyword>
<reference evidence="2 3" key="1">
    <citation type="submission" date="2018-06" db="EMBL/GenBank/DDBJ databases">
        <title>Genomic Encyclopedia of Type Strains, Phase I: the one thousand microbial genomes (KMG-I) project.</title>
        <authorList>
            <person name="Kyrpides N."/>
        </authorList>
    </citation>
    <scope>NUCLEOTIDE SEQUENCE [LARGE SCALE GENOMIC DNA]</scope>
    <source>
        <strain evidence="2 3">DSM 19573</strain>
    </source>
</reference>
<dbReference type="RefSeq" id="WP_110462594.1">
    <property type="nucleotide sequence ID" value="NZ_QKMR01000015.1"/>
</dbReference>
<sequence>MLRKLFLSIIILSTLASESGVYCSEQLINYYLFNLSYLDVMQDNINVISDFNIRKTGTLERKGTPAAFYKLISQDTIDSKAKNGSSHSETLGICFITAFLIFAVALFICSNNRLSVISRRNLLCLGDSSPPACC</sequence>
<proteinExistence type="predicted"/>
<accession>A0A318XKG6</accession>
<comment type="caution">
    <text evidence="2">The sequence shown here is derived from an EMBL/GenBank/DDBJ whole genome shotgun (WGS) entry which is preliminary data.</text>
</comment>
<keyword evidence="1" id="KW-0472">Membrane</keyword>
<name>A0A318XKG6_9FIRM</name>
<feature type="transmembrane region" description="Helical" evidence="1">
    <location>
        <begin position="90"/>
        <end position="110"/>
    </location>
</feature>
<dbReference type="AlphaFoldDB" id="A0A318XKG6"/>